<evidence type="ECO:0000256" key="4">
    <source>
        <dbReference type="ARBA" id="ARBA00022691"/>
    </source>
</evidence>
<dbReference type="RefSeq" id="WP_188688478.1">
    <property type="nucleotide sequence ID" value="NZ_BMLS01000001.1"/>
</dbReference>
<dbReference type="PANTHER" id="PTHR43667:SF2">
    <property type="entry name" value="FATTY ACID C-METHYL TRANSFERASE"/>
    <property type="match status" value="1"/>
</dbReference>
<dbReference type="GO" id="GO:0008168">
    <property type="term" value="F:methyltransferase activity"/>
    <property type="evidence" value="ECO:0007669"/>
    <property type="project" value="UniProtKB-KW"/>
</dbReference>
<dbReference type="SUPFAM" id="SSF53335">
    <property type="entry name" value="S-adenosyl-L-methionine-dependent methyltransferases"/>
    <property type="match status" value="1"/>
</dbReference>
<keyword evidence="5" id="KW-0443">Lipid metabolism</keyword>
<evidence type="ECO:0000313" key="8">
    <source>
        <dbReference type="Proteomes" id="UP000606935"/>
    </source>
</evidence>
<feature type="active site" evidence="6">
    <location>
        <position position="390"/>
    </location>
</feature>
<dbReference type="EMBL" id="BMLS01000001">
    <property type="protein sequence ID" value="GGO63340.1"/>
    <property type="molecule type" value="Genomic_DNA"/>
</dbReference>
<dbReference type="InterPro" id="IPR003333">
    <property type="entry name" value="CMAS"/>
</dbReference>
<organism evidence="7 8">
    <name type="scientific">Bowmanella pacifica</name>
    <dbReference type="NCBI Taxonomy" id="502051"/>
    <lineage>
        <taxon>Bacteria</taxon>
        <taxon>Pseudomonadati</taxon>
        <taxon>Pseudomonadota</taxon>
        <taxon>Gammaproteobacteria</taxon>
        <taxon>Alteromonadales</taxon>
        <taxon>Alteromonadaceae</taxon>
        <taxon>Bowmanella</taxon>
    </lineage>
</organism>
<evidence type="ECO:0000256" key="6">
    <source>
        <dbReference type="PIRSR" id="PIRSR003085-1"/>
    </source>
</evidence>
<evidence type="ECO:0000256" key="5">
    <source>
        <dbReference type="ARBA" id="ARBA00023098"/>
    </source>
</evidence>
<dbReference type="PIRSF" id="PIRSF003085">
    <property type="entry name" value="CMAS"/>
    <property type="match status" value="1"/>
</dbReference>
<evidence type="ECO:0000256" key="1">
    <source>
        <dbReference type="ARBA" id="ARBA00010815"/>
    </source>
</evidence>
<comment type="similarity">
    <text evidence="1">Belongs to the CFA/CMAS family.</text>
</comment>
<dbReference type="GO" id="GO:0008610">
    <property type="term" value="P:lipid biosynthetic process"/>
    <property type="evidence" value="ECO:0007669"/>
    <property type="project" value="InterPro"/>
</dbReference>
<proteinExistence type="inferred from homology"/>
<evidence type="ECO:0000313" key="7">
    <source>
        <dbReference type="EMBL" id="GGO63340.1"/>
    </source>
</evidence>
<dbReference type="AlphaFoldDB" id="A0A917YQR2"/>
<dbReference type="CDD" id="cd02440">
    <property type="entry name" value="AdoMet_MTases"/>
    <property type="match status" value="1"/>
</dbReference>
<keyword evidence="8" id="KW-1185">Reference proteome</keyword>
<name>A0A917YQR2_9ALTE</name>
<dbReference type="InterPro" id="IPR029063">
    <property type="entry name" value="SAM-dependent_MTases_sf"/>
</dbReference>
<reference evidence="7" key="2">
    <citation type="submission" date="2020-09" db="EMBL/GenBank/DDBJ databases">
        <authorList>
            <person name="Sun Q."/>
            <person name="Zhou Y."/>
        </authorList>
    </citation>
    <scope>NUCLEOTIDE SEQUENCE</scope>
    <source>
        <strain evidence="7">CGMCC 1.7086</strain>
    </source>
</reference>
<dbReference type="Proteomes" id="UP000606935">
    <property type="component" value="Unassembled WGS sequence"/>
</dbReference>
<accession>A0A917YQR2</accession>
<keyword evidence="2" id="KW-0489">Methyltransferase</keyword>
<dbReference type="GO" id="GO:0032259">
    <property type="term" value="P:methylation"/>
    <property type="evidence" value="ECO:0007669"/>
    <property type="project" value="UniProtKB-KW"/>
</dbReference>
<evidence type="ECO:0000256" key="2">
    <source>
        <dbReference type="ARBA" id="ARBA00022603"/>
    </source>
</evidence>
<comment type="caution">
    <text evidence="7">The sequence shown here is derived from an EMBL/GenBank/DDBJ whole genome shotgun (WGS) entry which is preliminary data.</text>
</comment>
<dbReference type="InterPro" id="IPR050723">
    <property type="entry name" value="CFA/CMAS"/>
</dbReference>
<gene>
    <name evidence="7" type="ORF">GCM10010982_00150</name>
</gene>
<reference evidence="7" key="1">
    <citation type="journal article" date="2014" name="Int. J. Syst. Evol. Microbiol.">
        <title>Complete genome sequence of Corynebacterium casei LMG S-19264T (=DSM 44701T), isolated from a smear-ripened cheese.</title>
        <authorList>
            <consortium name="US DOE Joint Genome Institute (JGI-PGF)"/>
            <person name="Walter F."/>
            <person name="Albersmeier A."/>
            <person name="Kalinowski J."/>
            <person name="Ruckert C."/>
        </authorList>
    </citation>
    <scope>NUCLEOTIDE SEQUENCE</scope>
    <source>
        <strain evidence="7">CGMCC 1.7086</strain>
    </source>
</reference>
<sequence>MHAGEQLIEQAQRLNWLTKVARTTVLSLLGRMTQGRLLVKEQGRLVEQFGQASHPLQAEINILNPEFYTKVLSGGSVAAGETYTEGMWETPDLTAVVRLFAANITLLDKLERKLSWLRLPADWLHRLSTANSVSRAKTNIAAHYDLGNTLYRHFLDDSMMYSSAIYPNAASSLAEAQQHKLRTICDKLNLGPEDHLLEIGTGWGGLAVFAAKHYGCLVTTTTISEEQYRYTEALLEEEGLKDKVTLLKQDYRKLTGRYDKLVSIEMVEAVGKAYLPTFFRQCSQLLKPDGLMLLQSITISEARLASYSKGQDFIQRHIFPGGFLPSLSLLTDQIRGASDMELRDCQDIGLHYARTIQDWHRALHQNRQPLAKCGYDERFMRLWSFYFCYCEGGFLQRSISTVQLLLSKPEYLHETHRC</sequence>
<evidence type="ECO:0000256" key="3">
    <source>
        <dbReference type="ARBA" id="ARBA00022679"/>
    </source>
</evidence>
<dbReference type="Gene3D" id="3.40.50.150">
    <property type="entry name" value="Vaccinia Virus protein VP39"/>
    <property type="match status" value="1"/>
</dbReference>
<keyword evidence="4" id="KW-0949">S-adenosyl-L-methionine</keyword>
<protein>
    <submittedName>
        <fullName evidence="7">Cyclopropane-fatty-acyl-phospholipid synthase</fullName>
    </submittedName>
</protein>
<dbReference type="PANTHER" id="PTHR43667">
    <property type="entry name" value="CYCLOPROPANE-FATTY-ACYL-PHOSPHOLIPID SYNTHASE"/>
    <property type="match status" value="1"/>
</dbReference>
<dbReference type="Pfam" id="PF02353">
    <property type="entry name" value="CMAS"/>
    <property type="match status" value="1"/>
</dbReference>
<keyword evidence="3" id="KW-0808">Transferase</keyword>